<dbReference type="OrthoDB" id="4081351at2"/>
<dbReference type="InterPro" id="IPR043917">
    <property type="entry name" value="DUF5753"/>
</dbReference>
<accession>A0A1V4AAD3</accession>
<dbReference type="SMART" id="SM00530">
    <property type="entry name" value="HTH_XRE"/>
    <property type="match status" value="1"/>
</dbReference>
<dbReference type="EMBL" id="MVFC01000008">
    <property type="protein sequence ID" value="OON80079.1"/>
    <property type="molecule type" value="Genomic_DNA"/>
</dbReference>
<feature type="domain" description="HTH cro/C1-type" evidence="1">
    <location>
        <begin position="37"/>
        <end position="91"/>
    </location>
</feature>
<gene>
    <name evidence="2" type="ORF">B1H18_12950</name>
</gene>
<dbReference type="InterPro" id="IPR010982">
    <property type="entry name" value="Lambda_DNA-bd_dom_sf"/>
</dbReference>
<proteinExistence type="predicted"/>
<evidence type="ECO:0000313" key="3">
    <source>
        <dbReference type="Proteomes" id="UP000190539"/>
    </source>
</evidence>
<dbReference type="Proteomes" id="UP000190539">
    <property type="component" value="Unassembled WGS sequence"/>
</dbReference>
<dbReference type="SUPFAM" id="SSF47413">
    <property type="entry name" value="lambda repressor-like DNA-binding domains"/>
    <property type="match status" value="1"/>
</dbReference>
<dbReference type="Pfam" id="PF13560">
    <property type="entry name" value="HTH_31"/>
    <property type="match status" value="1"/>
</dbReference>
<dbReference type="RefSeq" id="WP_077967795.1">
    <property type="nucleotide sequence ID" value="NZ_CP045178.1"/>
</dbReference>
<organism evidence="2 3">
    <name type="scientific">Streptomyces tsukubensis</name>
    <dbReference type="NCBI Taxonomy" id="83656"/>
    <lineage>
        <taxon>Bacteria</taxon>
        <taxon>Bacillati</taxon>
        <taxon>Actinomycetota</taxon>
        <taxon>Actinomycetes</taxon>
        <taxon>Kitasatosporales</taxon>
        <taxon>Streptomycetaceae</taxon>
        <taxon>Streptomyces</taxon>
    </lineage>
</organism>
<comment type="caution">
    <text evidence="2">The sequence shown here is derived from an EMBL/GenBank/DDBJ whole genome shotgun (WGS) entry which is preliminary data.</text>
</comment>
<dbReference type="STRING" id="83656.B1H18_12950"/>
<dbReference type="Gene3D" id="1.10.260.40">
    <property type="entry name" value="lambda repressor-like DNA-binding domains"/>
    <property type="match status" value="1"/>
</dbReference>
<name>A0A1V4AAD3_9ACTN</name>
<keyword evidence="3" id="KW-1185">Reference proteome</keyword>
<dbReference type="Pfam" id="PF19054">
    <property type="entry name" value="DUF5753"/>
    <property type="match status" value="1"/>
</dbReference>
<dbReference type="AlphaFoldDB" id="A0A1V4AAD3"/>
<dbReference type="CDD" id="cd00093">
    <property type="entry name" value="HTH_XRE"/>
    <property type="match status" value="1"/>
</dbReference>
<evidence type="ECO:0000259" key="1">
    <source>
        <dbReference type="PROSITE" id="PS50943"/>
    </source>
</evidence>
<protein>
    <recommendedName>
        <fullName evidence="1">HTH cro/C1-type domain-containing protein</fullName>
    </recommendedName>
</protein>
<dbReference type="PROSITE" id="PS50943">
    <property type="entry name" value="HTH_CROC1"/>
    <property type="match status" value="1"/>
</dbReference>
<reference evidence="2 3" key="1">
    <citation type="submission" date="2017-02" db="EMBL/GenBank/DDBJ databases">
        <title>Draft Genome Sequence of Streptomyces tsukubaensis F601, a Producer of the immunosuppressant tacrolimus FK506.</title>
        <authorList>
            <person name="Zong G."/>
            <person name="Zhong C."/>
            <person name="Fu J."/>
            <person name="Qin R."/>
            <person name="Cao G."/>
        </authorList>
    </citation>
    <scope>NUCLEOTIDE SEQUENCE [LARGE SCALE GENOMIC DNA]</scope>
    <source>
        <strain evidence="2 3">F601</strain>
    </source>
</reference>
<dbReference type="InterPro" id="IPR001387">
    <property type="entry name" value="Cro/C1-type_HTH"/>
</dbReference>
<sequence length="303" mass="34249">MSAVPDLPEPPQGGEDSVIPMRRDGQAAVWLMVGEQLRSLRQDRGLGLKDVAPIIRSSVSKISRLERGESPPKDRDVLDLVRYYGLSPQERRSIESLLQQAHNEEWYEHYNDVTPTYLRRLISLEGIAEEICTYENHVVPGLLQTPDYARALVKAAMPNATEETLDRIVDLRINRQLILDQDIPRVSALLDQGILLRPRGGTTVMRRQLEHLLHAADVAKVNIRIVEFVRGASVSPPYPITHLKFRDGGPAELAYVEHVTGATYVTRPLDLDEHRNVLSTLRDAAATMERSKTVLRKAIEMYR</sequence>
<evidence type="ECO:0000313" key="2">
    <source>
        <dbReference type="EMBL" id="OON80079.1"/>
    </source>
</evidence>
<dbReference type="GO" id="GO:0003677">
    <property type="term" value="F:DNA binding"/>
    <property type="evidence" value="ECO:0007669"/>
    <property type="project" value="InterPro"/>
</dbReference>